<proteinExistence type="predicted"/>
<accession>A0AAD9QRI9</accession>
<evidence type="ECO:0000256" key="1">
    <source>
        <dbReference type="SAM" id="Coils"/>
    </source>
</evidence>
<evidence type="ECO:0000313" key="3">
    <source>
        <dbReference type="Proteomes" id="UP001249851"/>
    </source>
</evidence>
<name>A0AAD9QRI9_ACRCE</name>
<sequence>MTVEELQEQYIQEAEKSSTLQKKLSETENKLTEMQESRIENLMESFQKALYKQQNTNPTQRIYSPEEMKLFPDRGHAEPNLWLIAGKTAEFLLDLLRSVSRNCQNSRLVELTLANKGKPQYYLLTFDITNETKCFPLIYNLYDVEADLEPDPNVYCDFPSCKRRDTDTITETLENNADVLNEEHISTPASMSVTKAQSFYSSTEWAVKIDSTLNSYAPIPLPSQLNPQD</sequence>
<reference evidence="2" key="2">
    <citation type="journal article" date="2023" name="Science">
        <title>Genomic signatures of disease resistance in endangered staghorn corals.</title>
        <authorList>
            <person name="Vollmer S.V."/>
            <person name="Selwyn J.D."/>
            <person name="Despard B.A."/>
            <person name="Roesel C.L."/>
        </authorList>
    </citation>
    <scope>NUCLEOTIDE SEQUENCE</scope>
    <source>
        <strain evidence="2">K2</strain>
    </source>
</reference>
<feature type="coiled-coil region" evidence="1">
    <location>
        <begin position="3"/>
        <end position="37"/>
    </location>
</feature>
<comment type="caution">
    <text evidence="2">The sequence shown here is derived from an EMBL/GenBank/DDBJ whole genome shotgun (WGS) entry which is preliminary data.</text>
</comment>
<organism evidence="2 3">
    <name type="scientific">Acropora cervicornis</name>
    <name type="common">Staghorn coral</name>
    <dbReference type="NCBI Taxonomy" id="6130"/>
    <lineage>
        <taxon>Eukaryota</taxon>
        <taxon>Metazoa</taxon>
        <taxon>Cnidaria</taxon>
        <taxon>Anthozoa</taxon>
        <taxon>Hexacorallia</taxon>
        <taxon>Scleractinia</taxon>
        <taxon>Astrocoeniina</taxon>
        <taxon>Acroporidae</taxon>
        <taxon>Acropora</taxon>
    </lineage>
</organism>
<reference evidence="2" key="1">
    <citation type="journal article" date="2023" name="G3 (Bethesda)">
        <title>Whole genome assembly and annotation of the endangered Caribbean coral Acropora cervicornis.</title>
        <authorList>
            <person name="Selwyn J.D."/>
            <person name="Vollmer S.V."/>
        </authorList>
    </citation>
    <scope>NUCLEOTIDE SEQUENCE</scope>
    <source>
        <strain evidence="2">K2</strain>
    </source>
</reference>
<keyword evidence="1" id="KW-0175">Coiled coil</keyword>
<evidence type="ECO:0000313" key="2">
    <source>
        <dbReference type="EMBL" id="KAK2566078.1"/>
    </source>
</evidence>
<protein>
    <submittedName>
        <fullName evidence="2">Uncharacterized protein</fullName>
    </submittedName>
</protein>
<gene>
    <name evidence="2" type="ORF">P5673_010414</name>
</gene>
<keyword evidence="3" id="KW-1185">Reference proteome</keyword>
<dbReference type="EMBL" id="JARQWQ010000018">
    <property type="protein sequence ID" value="KAK2566078.1"/>
    <property type="molecule type" value="Genomic_DNA"/>
</dbReference>
<dbReference type="AlphaFoldDB" id="A0AAD9QRI9"/>
<dbReference type="Proteomes" id="UP001249851">
    <property type="component" value="Unassembled WGS sequence"/>
</dbReference>